<dbReference type="NCBIfam" id="TIGR01608">
    <property type="entry name" value="citD"/>
    <property type="match status" value="1"/>
</dbReference>
<name>A0A1D8GFB7_9FIRM</name>
<evidence type="ECO:0000256" key="2">
    <source>
        <dbReference type="ARBA" id="ARBA00022490"/>
    </source>
</evidence>
<gene>
    <name evidence="5" type="ORF">Gferi_08440</name>
</gene>
<evidence type="ECO:0000256" key="1">
    <source>
        <dbReference type="ARBA" id="ARBA00004496"/>
    </source>
</evidence>
<dbReference type="AlphaFoldDB" id="A0A1D8GFB7"/>
<dbReference type="OrthoDB" id="1120942at2"/>
<dbReference type="Pfam" id="PF06857">
    <property type="entry name" value="ACP"/>
    <property type="match status" value="1"/>
</dbReference>
<dbReference type="EMBL" id="CP017269">
    <property type="protein sequence ID" value="AOT69604.1"/>
    <property type="molecule type" value="Genomic_DNA"/>
</dbReference>
<dbReference type="NCBIfam" id="NF009726">
    <property type="entry name" value="PRK13253.1"/>
    <property type="match status" value="1"/>
</dbReference>
<keyword evidence="6" id="KW-1185">Reference proteome</keyword>
<comment type="subcellular location">
    <subcellularLocation>
        <location evidence="1">Cytoplasm</location>
    </subcellularLocation>
</comment>
<accession>A0A1D8GFB7</accession>
<evidence type="ECO:0000256" key="3">
    <source>
        <dbReference type="ARBA" id="ARBA00022553"/>
    </source>
</evidence>
<dbReference type="KEGG" id="gfe:Gferi_08440"/>
<proteinExistence type="predicted"/>
<evidence type="ECO:0000256" key="4">
    <source>
        <dbReference type="PIRSR" id="PIRSR002736-50"/>
    </source>
</evidence>
<reference evidence="5 6" key="1">
    <citation type="submission" date="2016-09" db="EMBL/GenBank/DDBJ databases">
        <title>Genomic analysis reveals versatility of anaerobic energy metabolism of Geosporobacter ferrireducens IRF9 of phylum Firmicutes.</title>
        <authorList>
            <person name="Kim S.-J."/>
        </authorList>
    </citation>
    <scope>NUCLEOTIDE SEQUENCE [LARGE SCALE GENOMIC DNA]</scope>
    <source>
        <strain evidence="5 6">IRF9</strain>
    </source>
</reference>
<evidence type="ECO:0000313" key="6">
    <source>
        <dbReference type="Proteomes" id="UP000095743"/>
    </source>
</evidence>
<sequence>MEIKKMSNAGTMESSDIFVVIEKGYDGIEINLNSTVTYQYGDQIRSVIKQTLESIGMFSAKVTATDRGALDCTIRARVLAAAYRAAESVDYDWSE</sequence>
<keyword evidence="3 4" id="KW-0597">Phosphoprotein</keyword>
<evidence type="ECO:0000313" key="5">
    <source>
        <dbReference type="EMBL" id="AOT69604.1"/>
    </source>
</evidence>
<organism evidence="5 6">
    <name type="scientific">Geosporobacter ferrireducens</name>
    <dbReference type="NCBI Taxonomy" id="1424294"/>
    <lineage>
        <taxon>Bacteria</taxon>
        <taxon>Bacillati</taxon>
        <taxon>Bacillota</taxon>
        <taxon>Clostridia</taxon>
        <taxon>Peptostreptococcales</taxon>
        <taxon>Thermotaleaceae</taxon>
        <taxon>Geosporobacter</taxon>
    </lineage>
</organism>
<feature type="modified residue" description="O-(phosphoribosyl dephospho-coenzyme A)serine" evidence="4">
    <location>
        <position position="14"/>
    </location>
</feature>
<keyword evidence="5" id="KW-0456">Lyase</keyword>
<dbReference type="InterPro" id="IPR023439">
    <property type="entry name" value="Mal_deCO2ase/Cit_lyase_ACP"/>
</dbReference>
<dbReference type="STRING" id="1424294.Gferi_08440"/>
<dbReference type="Proteomes" id="UP000095743">
    <property type="component" value="Chromosome"/>
</dbReference>
<dbReference type="PIRSF" id="PIRSF002736">
    <property type="entry name" value="Citrt_lyas_gamma"/>
    <property type="match status" value="1"/>
</dbReference>
<dbReference type="GO" id="GO:0016829">
    <property type="term" value="F:lyase activity"/>
    <property type="evidence" value="ECO:0007669"/>
    <property type="project" value="UniProtKB-KW"/>
</dbReference>
<dbReference type="InterPro" id="IPR006495">
    <property type="entry name" value="CitD"/>
</dbReference>
<dbReference type="GO" id="GO:0005737">
    <property type="term" value="C:cytoplasm"/>
    <property type="evidence" value="ECO:0007669"/>
    <property type="project" value="UniProtKB-SubCell"/>
</dbReference>
<protein>
    <submittedName>
        <fullName evidence="5">Citrate lyase acyl carrier protein</fullName>
    </submittedName>
</protein>
<dbReference type="RefSeq" id="WP_069975475.1">
    <property type="nucleotide sequence ID" value="NZ_CP017269.1"/>
</dbReference>
<keyword evidence="2" id="KW-0963">Cytoplasm</keyword>